<evidence type="ECO:0000313" key="1">
    <source>
        <dbReference type="EMBL" id="TVT51907.1"/>
    </source>
</evidence>
<protein>
    <submittedName>
        <fullName evidence="1">CPXCG motif-containing cysteine-rich protein</fullName>
    </submittedName>
</protein>
<gene>
    <name evidence="1" type="ORF">FHK82_14600</name>
</gene>
<name>A0A558CT03_9GAMM</name>
<dbReference type="EMBL" id="VMRY01000080">
    <property type="protein sequence ID" value="TVT51907.1"/>
    <property type="molecule type" value="Genomic_DNA"/>
</dbReference>
<dbReference type="InterPro" id="IPR025990">
    <property type="entry name" value="zinc_ribbon_bacterial"/>
</dbReference>
<organism evidence="1 2">
    <name type="scientific">Sedimenticola thiotaurini</name>
    <dbReference type="NCBI Taxonomy" id="1543721"/>
    <lineage>
        <taxon>Bacteria</taxon>
        <taxon>Pseudomonadati</taxon>
        <taxon>Pseudomonadota</taxon>
        <taxon>Gammaproteobacteria</taxon>
        <taxon>Chromatiales</taxon>
        <taxon>Sedimenticolaceae</taxon>
        <taxon>Sedimenticola</taxon>
    </lineage>
</organism>
<dbReference type="PIRSF" id="PIRSF037225">
    <property type="entry name" value="UCP037225"/>
    <property type="match status" value="1"/>
</dbReference>
<evidence type="ECO:0000313" key="2">
    <source>
        <dbReference type="Proteomes" id="UP000317355"/>
    </source>
</evidence>
<dbReference type="AlphaFoldDB" id="A0A558CT03"/>
<dbReference type="InterPro" id="IPR017143">
    <property type="entry name" value="UCP037225"/>
</dbReference>
<sequence>MELIQEQTIDCPYCGETISLLLDCSVADQEYTEDCQVCCQPIIVTLHVTLDGNPALSVRREDD</sequence>
<dbReference type="Proteomes" id="UP000317355">
    <property type="component" value="Unassembled WGS sequence"/>
</dbReference>
<proteinExistence type="predicted"/>
<accession>A0A558CT03</accession>
<comment type="caution">
    <text evidence="1">The sequence shown here is derived from an EMBL/GenBank/DDBJ whole genome shotgun (WGS) entry which is preliminary data.</text>
</comment>
<reference evidence="1 2" key="1">
    <citation type="submission" date="2019-07" db="EMBL/GenBank/DDBJ databases">
        <title>The pathways for chlorine oxyanion respiration interact through the shared metabolite chlorate.</title>
        <authorList>
            <person name="Barnum T.P."/>
            <person name="Cheng Y."/>
            <person name="Hill K.A."/>
            <person name="Lucas L.N."/>
            <person name="Carlson H.K."/>
            <person name="Coates J.D."/>
        </authorList>
    </citation>
    <scope>NUCLEOTIDE SEQUENCE [LARGE SCALE GENOMIC DNA]</scope>
    <source>
        <strain evidence="1">BK-3</strain>
    </source>
</reference>
<dbReference type="Pfam" id="PF14255">
    <property type="entry name" value="Zn_ribbon_21"/>
    <property type="match status" value="1"/>
</dbReference>